<protein>
    <submittedName>
        <fullName evidence="2">Uncharacterized protein</fullName>
    </submittedName>
</protein>
<accession>A0ABQ8C231</accession>
<evidence type="ECO:0000313" key="3">
    <source>
        <dbReference type="Proteomes" id="UP000824890"/>
    </source>
</evidence>
<keyword evidence="3" id="KW-1185">Reference proteome</keyword>
<dbReference type="EMBL" id="JAGKQM010000009">
    <property type="protein sequence ID" value="KAH0911084.1"/>
    <property type="molecule type" value="Genomic_DNA"/>
</dbReference>
<dbReference type="Proteomes" id="UP000824890">
    <property type="component" value="Unassembled WGS sequence"/>
</dbReference>
<proteinExistence type="predicted"/>
<feature type="region of interest" description="Disordered" evidence="1">
    <location>
        <begin position="147"/>
        <end position="177"/>
    </location>
</feature>
<feature type="region of interest" description="Disordered" evidence="1">
    <location>
        <begin position="1"/>
        <end position="37"/>
    </location>
</feature>
<evidence type="ECO:0000256" key="1">
    <source>
        <dbReference type="SAM" id="MobiDB-lite"/>
    </source>
</evidence>
<name>A0ABQ8C231_BRANA</name>
<comment type="caution">
    <text evidence="2">The sequence shown here is derived from an EMBL/GenBank/DDBJ whole genome shotgun (WGS) entry which is preliminary data.</text>
</comment>
<evidence type="ECO:0000313" key="2">
    <source>
        <dbReference type="EMBL" id="KAH0911084.1"/>
    </source>
</evidence>
<sequence>METNEDMLGGSKAPPMAKQNATSGTLASREFYKESSQPSNVLKKTTVALEQSLRDTNGGRDLNEIISEVDGEKFSKKGSFATSSSLCHIYRNVCFVPFQAPLRLLGGISNFIHFTHGMLTIGKAFSFQLKLGDFNFTFQLKLGEDDHGPDDNGDVAELAKDVAPSNGESVKKKARQE</sequence>
<reference evidence="2 3" key="1">
    <citation type="submission" date="2021-05" db="EMBL/GenBank/DDBJ databases">
        <title>Genome Assembly of Synthetic Allotetraploid Brassica napus Reveals Homoeologous Exchanges between Subgenomes.</title>
        <authorList>
            <person name="Davis J.T."/>
        </authorList>
    </citation>
    <scope>NUCLEOTIDE SEQUENCE [LARGE SCALE GENOMIC DNA]</scope>
    <source>
        <strain evidence="3">cv. Da-Ae</strain>
        <tissue evidence="2">Seedling</tissue>
    </source>
</reference>
<gene>
    <name evidence="2" type="ORF">HID58_034405</name>
</gene>
<organism evidence="2 3">
    <name type="scientific">Brassica napus</name>
    <name type="common">Rape</name>
    <dbReference type="NCBI Taxonomy" id="3708"/>
    <lineage>
        <taxon>Eukaryota</taxon>
        <taxon>Viridiplantae</taxon>
        <taxon>Streptophyta</taxon>
        <taxon>Embryophyta</taxon>
        <taxon>Tracheophyta</taxon>
        <taxon>Spermatophyta</taxon>
        <taxon>Magnoliopsida</taxon>
        <taxon>eudicotyledons</taxon>
        <taxon>Gunneridae</taxon>
        <taxon>Pentapetalae</taxon>
        <taxon>rosids</taxon>
        <taxon>malvids</taxon>
        <taxon>Brassicales</taxon>
        <taxon>Brassicaceae</taxon>
        <taxon>Brassiceae</taxon>
        <taxon>Brassica</taxon>
    </lineage>
</organism>